<organism evidence="1 2">
    <name type="scientific">Bacillus carboniphilus</name>
    <dbReference type="NCBI Taxonomy" id="86663"/>
    <lineage>
        <taxon>Bacteria</taxon>
        <taxon>Bacillati</taxon>
        <taxon>Bacillota</taxon>
        <taxon>Bacilli</taxon>
        <taxon>Bacillales</taxon>
        <taxon>Bacillaceae</taxon>
        <taxon>Bacillus</taxon>
    </lineage>
</organism>
<gene>
    <name evidence="1" type="ORF">GCM10008967_35930</name>
</gene>
<protein>
    <submittedName>
        <fullName evidence="1">Peptide ABC transporter permease</fullName>
    </submittedName>
</protein>
<evidence type="ECO:0000313" key="2">
    <source>
        <dbReference type="Proteomes" id="UP001500782"/>
    </source>
</evidence>
<dbReference type="RefSeq" id="WP_343802180.1">
    <property type="nucleotide sequence ID" value="NZ_BAAADJ010000061.1"/>
</dbReference>
<comment type="caution">
    <text evidence="1">The sequence shown here is derived from an EMBL/GenBank/DDBJ whole genome shotgun (WGS) entry which is preliminary data.</text>
</comment>
<dbReference type="Proteomes" id="UP001500782">
    <property type="component" value="Unassembled WGS sequence"/>
</dbReference>
<keyword evidence="2" id="KW-1185">Reference proteome</keyword>
<sequence length="411" mass="48328">MSQIKQEYVHCLKRLAEQITDENISSYWAGFHIYPFAIYDDEWVYVASHPELPEDFTEIDHQLSVGPRTNHFIGNTAIEFAGEKMGIWKVDLEQVKDFDKLYAGMVHELFHVYQQEFGEKRFANELLFIQYPFTESNIAHRLMERESLYRAVLEDDPIKKHAYVKDFILHRETRRNEIETFLDYELAIETIEGTATYVELQACVDQKALQRESIISHYGKNLQEHQEMLAKFRASCYYSGQFIGLLLDHYEPGWQLEFMNAPDYLYDFFIKKVDAQIENEVELTSQHIELSKQLVQEYSQKQKEELAGFFQTNKNIVTIKGHMKLTGFDPMNIISEGEKLLHKHVIKIQTQSDEYVIFGPVLAQHTTDLWEIDTISFYVEYPVDMNGDSLKVEKVGEWKGTWVDSVFYLKT</sequence>
<evidence type="ECO:0000313" key="1">
    <source>
        <dbReference type="EMBL" id="GAA0342344.1"/>
    </source>
</evidence>
<dbReference type="EMBL" id="BAAADJ010000061">
    <property type="protein sequence ID" value="GAA0342344.1"/>
    <property type="molecule type" value="Genomic_DNA"/>
</dbReference>
<accession>A0ABP3GG98</accession>
<name>A0ABP3GG98_9BACI</name>
<proteinExistence type="predicted"/>
<reference evidence="2" key="1">
    <citation type="journal article" date="2019" name="Int. J. Syst. Evol. Microbiol.">
        <title>The Global Catalogue of Microorganisms (GCM) 10K type strain sequencing project: providing services to taxonomists for standard genome sequencing and annotation.</title>
        <authorList>
            <consortium name="The Broad Institute Genomics Platform"/>
            <consortium name="The Broad Institute Genome Sequencing Center for Infectious Disease"/>
            <person name="Wu L."/>
            <person name="Ma J."/>
        </authorList>
    </citation>
    <scope>NUCLEOTIDE SEQUENCE [LARGE SCALE GENOMIC DNA]</scope>
    <source>
        <strain evidence="2">JCM 9731</strain>
    </source>
</reference>